<evidence type="ECO:0000313" key="4">
    <source>
        <dbReference type="Proteomes" id="UP001595912"/>
    </source>
</evidence>
<keyword evidence="4" id="KW-1185">Reference proteome</keyword>
<dbReference type="RefSeq" id="WP_380114831.1">
    <property type="nucleotide sequence ID" value="NZ_JBHSIU010000012.1"/>
</dbReference>
<sequence>MTKDSRAKRDARALQERTGGSYVASRRVTSQPTAARFNEDQCANCMQRLAPQIEGLFCSELCGQYASTVRYWRRIVRDGRIDNPDVRVALNVRIAHLLAGGYARRARHLPDETRAQVWRRDENRCRTCGAPGSEIDHIADDSPDLANLQLLCTACHRKKTESRMSPASNEQQQAMNKIYRERVVPDQPMLLCDDQQEWASTEAGLRAERRGRLLDELAEYGYDRREFPGYSWQDMWDAVLDEAEEDDFDANGIDDDSGFGPDSYFARAMAKDD</sequence>
<name>A0ABV9VUG5_9ACTN</name>
<reference evidence="4" key="1">
    <citation type="journal article" date="2019" name="Int. J. Syst. Evol. Microbiol.">
        <title>The Global Catalogue of Microorganisms (GCM) 10K type strain sequencing project: providing services to taxonomists for standard genome sequencing and annotation.</title>
        <authorList>
            <consortium name="The Broad Institute Genomics Platform"/>
            <consortium name="The Broad Institute Genome Sequencing Center for Infectious Disease"/>
            <person name="Wu L."/>
            <person name="Ma J."/>
        </authorList>
    </citation>
    <scope>NUCLEOTIDE SEQUENCE [LARGE SCALE GENOMIC DNA]</scope>
    <source>
        <strain evidence="4">CGMCC 4.7152</strain>
    </source>
</reference>
<feature type="domain" description="HNH nuclease" evidence="2">
    <location>
        <begin position="112"/>
        <end position="157"/>
    </location>
</feature>
<protein>
    <submittedName>
        <fullName evidence="3">HNH endonuclease</fullName>
    </submittedName>
</protein>
<dbReference type="InterPro" id="IPR002711">
    <property type="entry name" value="HNH"/>
</dbReference>
<dbReference type="Gene3D" id="1.10.30.50">
    <property type="match status" value="1"/>
</dbReference>
<dbReference type="InterPro" id="IPR003615">
    <property type="entry name" value="HNH_nuc"/>
</dbReference>
<dbReference type="EMBL" id="JBHSIU010000012">
    <property type="protein sequence ID" value="MFC4998577.1"/>
    <property type="molecule type" value="Genomic_DNA"/>
</dbReference>
<evidence type="ECO:0000256" key="1">
    <source>
        <dbReference type="SAM" id="MobiDB-lite"/>
    </source>
</evidence>
<accession>A0ABV9VUG5</accession>
<evidence type="ECO:0000259" key="2">
    <source>
        <dbReference type="SMART" id="SM00507"/>
    </source>
</evidence>
<comment type="caution">
    <text evidence="3">The sequence shown here is derived from an EMBL/GenBank/DDBJ whole genome shotgun (WGS) entry which is preliminary data.</text>
</comment>
<dbReference type="Proteomes" id="UP001595912">
    <property type="component" value="Unassembled WGS sequence"/>
</dbReference>
<dbReference type="Pfam" id="PF01844">
    <property type="entry name" value="HNH"/>
    <property type="match status" value="1"/>
</dbReference>
<dbReference type="CDD" id="cd00085">
    <property type="entry name" value="HNHc"/>
    <property type="match status" value="1"/>
</dbReference>
<gene>
    <name evidence="3" type="ORF">ACFPIJ_12110</name>
</gene>
<evidence type="ECO:0000313" key="3">
    <source>
        <dbReference type="EMBL" id="MFC4998577.1"/>
    </source>
</evidence>
<feature type="compositionally biased region" description="Basic and acidic residues" evidence="1">
    <location>
        <begin position="1"/>
        <end position="15"/>
    </location>
</feature>
<proteinExistence type="predicted"/>
<feature type="region of interest" description="Disordered" evidence="1">
    <location>
        <begin position="1"/>
        <end position="21"/>
    </location>
</feature>
<keyword evidence="3" id="KW-0378">Hydrolase</keyword>
<keyword evidence="3" id="KW-0255">Endonuclease</keyword>
<dbReference type="GO" id="GO:0004519">
    <property type="term" value="F:endonuclease activity"/>
    <property type="evidence" value="ECO:0007669"/>
    <property type="project" value="UniProtKB-KW"/>
</dbReference>
<organism evidence="3 4">
    <name type="scientific">Dactylosporangium cerinum</name>
    <dbReference type="NCBI Taxonomy" id="1434730"/>
    <lineage>
        <taxon>Bacteria</taxon>
        <taxon>Bacillati</taxon>
        <taxon>Actinomycetota</taxon>
        <taxon>Actinomycetes</taxon>
        <taxon>Micromonosporales</taxon>
        <taxon>Micromonosporaceae</taxon>
        <taxon>Dactylosporangium</taxon>
    </lineage>
</organism>
<dbReference type="SMART" id="SM00507">
    <property type="entry name" value="HNHc"/>
    <property type="match status" value="1"/>
</dbReference>
<keyword evidence="3" id="KW-0540">Nuclease</keyword>